<keyword evidence="10" id="KW-1185">Reference proteome</keyword>
<comment type="pathway">
    <text evidence="1 7">Cell wall biogenesis; peptidoglycan biosynthesis.</text>
</comment>
<dbReference type="GO" id="GO:0071555">
    <property type="term" value="P:cell wall organization"/>
    <property type="evidence" value="ECO:0007669"/>
    <property type="project" value="UniProtKB-UniRule"/>
</dbReference>
<feature type="active site" description="Nucleophile" evidence="7">
    <location>
        <position position="162"/>
    </location>
</feature>
<dbReference type="EMBL" id="QBKT01000009">
    <property type="protein sequence ID" value="PTX59434.1"/>
    <property type="molecule type" value="Genomic_DNA"/>
</dbReference>
<reference evidence="9 10" key="1">
    <citation type="submission" date="2018-04" db="EMBL/GenBank/DDBJ databases">
        <title>Genomic Encyclopedia of Archaeal and Bacterial Type Strains, Phase II (KMG-II): from individual species to whole genera.</title>
        <authorList>
            <person name="Goeker M."/>
        </authorList>
    </citation>
    <scope>NUCLEOTIDE SEQUENCE [LARGE SCALE GENOMIC DNA]</scope>
    <source>
        <strain evidence="9 10">DSM 25731</strain>
    </source>
</reference>
<keyword evidence="4 7" id="KW-0133">Cell shape</keyword>
<dbReference type="GO" id="GO:0004180">
    <property type="term" value="F:carboxypeptidase activity"/>
    <property type="evidence" value="ECO:0007669"/>
    <property type="project" value="UniProtKB-ARBA"/>
</dbReference>
<evidence type="ECO:0000256" key="2">
    <source>
        <dbReference type="ARBA" id="ARBA00005992"/>
    </source>
</evidence>
<dbReference type="Proteomes" id="UP000244090">
    <property type="component" value="Unassembled WGS sequence"/>
</dbReference>
<proteinExistence type="inferred from homology"/>
<dbReference type="SUPFAM" id="SSF141523">
    <property type="entry name" value="L,D-transpeptidase catalytic domain-like"/>
    <property type="match status" value="1"/>
</dbReference>
<dbReference type="PROSITE" id="PS52029">
    <property type="entry name" value="LD_TPASE"/>
    <property type="match status" value="1"/>
</dbReference>
<feature type="active site" description="Proton donor/acceptor" evidence="7">
    <location>
        <position position="142"/>
    </location>
</feature>
<accession>A0A2T6BTP8</accession>
<keyword evidence="3" id="KW-0808">Transferase</keyword>
<evidence type="ECO:0000256" key="6">
    <source>
        <dbReference type="ARBA" id="ARBA00023316"/>
    </source>
</evidence>
<dbReference type="InterPro" id="IPR005490">
    <property type="entry name" value="LD_TPept_cat_dom"/>
</dbReference>
<keyword evidence="6 7" id="KW-0961">Cell wall biogenesis/degradation</keyword>
<feature type="domain" description="L,D-TPase catalytic" evidence="8">
    <location>
        <begin position="44"/>
        <end position="186"/>
    </location>
</feature>
<dbReference type="OrthoDB" id="9809748at2"/>
<dbReference type="GO" id="GO:0008360">
    <property type="term" value="P:regulation of cell shape"/>
    <property type="evidence" value="ECO:0007669"/>
    <property type="project" value="UniProtKB-UniRule"/>
</dbReference>
<dbReference type="UniPathway" id="UPA00219"/>
<dbReference type="PANTHER" id="PTHR36699:SF1">
    <property type="entry name" value="L,D-TRANSPEPTIDASE YAFK-RELATED"/>
    <property type="match status" value="1"/>
</dbReference>
<evidence type="ECO:0000259" key="8">
    <source>
        <dbReference type="PROSITE" id="PS52029"/>
    </source>
</evidence>
<evidence type="ECO:0000256" key="5">
    <source>
        <dbReference type="ARBA" id="ARBA00022984"/>
    </source>
</evidence>
<dbReference type="AlphaFoldDB" id="A0A2T6BTP8"/>
<dbReference type="Pfam" id="PF03734">
    <property type="entry name" value="YkuD"/>
    <property type="match status" value="1"/>
</dbReference>
<evidence type="ECO:0000313" key="10">
    <source>
        <dbReference type="Proteomes" id="UP000244090"/>
    </source>
</evidence>
<dbReference type="Gene3D" id="2.40.440.10">
    <property type="entry name" value="L,D-transpeptidase catalytic domain-like"/>
    <property type="match status" value="1"/>
</dbReference>
<protein>
    <submittedName>
        <fullName evidence="9">L,D-transpeptidase-like protein</fullName>
    </submittedName>
</protein>
<dbReference type="PANTHER" id="PTHR36699">
    <property type="entry name" value="LD-TRANSPEPTIDASE"/>
    <property type="match status" value="1"/>
</dbReference>
<dbReference type="PROSITE" id="PS51257">
    <property type="entry name" value="PROKAR_LIPOPROTEIN"/>
    <property type="match status" value="1"/>
</dbReference>
<evidence type="ECO:0000256" key="7">
    <source>
        <dbReference type="PROSITE-ProRule" id="PRU01373"/>
    </source>
</evidence>
<comment type="similarity">
    <text evidence="2">Belongs to the YkuD family.</text>
</comment>
<dbReference type="RefSeq" id="WP_108116081.1">
    <property type="nucleotide sequence ID" value="NZ_QBKT01000009.1"/>
</dbReference>
<gene>
    <name evidence="9" type="ORF">C8N46_10922</name>
</gene>
<evidence type="ECO:0000313" key="9">
    <source>
        <dbReference type="EMBL" id="PTX59434.1"/>
    </source>
</evidence>
<dbReference type="CDD" id="cd16913">
    <property type="entry name" value="YkuD_like"/>
    <property type="match status" value="1"/>
</dbReference>
<name>A0A2T6BTP8_9FLAO</name>
<evidence type="ECO:0000256" key="4">
    <source>
        <dbReference type="ARBA" id="ARBA00022960"/>
    </source>
</evidence>
<evidence type="ECO:0000256" key="3">
    <source>
        <dbReference type="ARBA" id="ARBA00022679"/>
    </source>
</evidence>
<evidence type="ECO:0000256" key="1">
    <source>
        <dbReference type="ARBA" id="ARBA00004752"/>
    </source>
</evidence>
<comment type="caution">
    <text evidence="9">The sequence shown here is derived from an EMBL/GenBank/DDBJ whole genome shotgun (WGS) entry which is preliminary data.</text>
</comment>
<dbReference type="InterPro" id="IPR038063">
    <property type="entry name" value="Transpep_catalytic_dom"/>
</dbReference>
<dbReference type="GO" id="GO:0016740">
    <property type="term" value="F:transferase activity"/>
    <property type="evidence" value="ECO:0007669"/>
    <property type="project" value="UniProtKB-KW"/>
</dbReference>
<organism evidence="9 10">
    <name type="scientific">Kordia periserrulae</name>
    <dbReference type="NCBI Taxonomy" id="701523"/>
    <lineage>
        <taxon>Bacteria</taxon>
        <taxon>Pseudomonadati</taxon>
        <taxon>Bacteroidota</taxon>
        <taxon>Flavobacteriia</taxon>
        <taxon>Flavobacteriales</taxon>
        <taxon>Flavobacteriaceae</taxon>
        <taxon>Kordia</taxon>
    </lineage>
</organism>
<keyword evidence="5 7" id="KW-0573">Peptidoglycan synthesis</keyword>
<sequence>MKIAKHILVAISLMLIVFSCKHDTSQEKSQKESLQKILPKGSSIEILIDKSKYTLSVFSADTLVKTYNVVFGGNPVDDKEKEGDQRTPEGEFGVRDKYPHRKWSKFIWIDYPNANSWKKFNQRKAAGIIKEGETIGSEVGIHGVPEGMDAIIDKRQNWTLGCISMKNSDVNEIYPYITNQTKITIQK</sequence>
<dbReference type="GO" id="GO:0009252">
    <property type="term" value="P:peptidoglycan biosynthetic process"/>
    <property type="evidence" value="ECO:0007669"/>
    <property type="project" value="UniProtKB-UniPathway"/>
</dbReference>